<dbReference type="InterPro" id="IPR052579">
    <property type="entry name" value="Zinc_finger_SWIM"/>
</dbReference>
<accession>A0A6G0P021</accession>
<proteinExistence type="predicted"/>
<dbReference type="PANTHER" id="PTHR31569">
    <property type="entry name" value="SWIM-TYPE DOMAIN-CONTAINING PROTEIN"/>
    <property type="match status" value="1"/>
</dbReference>
<dbReference type="PANTHER" id="PTHR31569:SF4">
    <property type="entry name" value="SWIM-TYPE DOMAIN-CONTAINING PROTEIN"/>
    <property type="match status" value="1"/>
</dbReference>
<sequence>MLHKLFWTNSAKTKAGQMRQKTKHRDVHNIIQSQKRATRGNKSNAERTDILLNEFCGQDAGNSAKVVVDSTSKVVQAVVFLSARMKRLFEAFPEVVLVDTTHGTNRNGYKLFSFVFYHVFGKGQYVQHVLLLNETKPNLNVAVSFFKENNPAWRKIRVFISDKAFHDKAVLQAAFPDARQLL</sequence>
<dbReference type="EMBL" id="QXGC01000566">
    <property type="protein sequence ID" value="KAE9229526.1"/>
    <property type="molecule type" value="Genomic_DNA"/>
</dbReference>
<dbReference type="AlphaFoldDB" id="A0A6G0P021"/>
<reference evidence="2 3" key="1">
    <citation type="submission" date="2018-09" db="EMBL/GenBank/DDBJ databases">
        <title>Genomic investigation of the strawberry pathogen Phytophthora fragariae indicates pathogenicity is determined by transcriptional variation in three key races.</title>
        <authorList>
            <person name="Adams T.M."/>
            <person name="Armitage A.D."/>
            <person name="Sobczyk M.K."/>
            <person name="Bates H.J."/>
            <person name="Dunwell J.M."/>
            <person name="Nellist C.F."/>
            <person name="Harrison R.J."/>
        </authorList>
    </citation>
    <scope>NUCLEOTIDE SEQUENCE [LARGE SCALE GENOMIC DNA]</scope>
    <source>
        <strain evidence="2 3">BC-23</strain>
    </source>
</reference>
<dbReference type="Proteomes" id="UP000476176">
    <property type="component" value="Unassembled WGS sequence"/>
</dbReference>
<gene>
    <name evidence="2" type="ORF">PF004_g10751</name>
</gene>
<dbReference type="InterPro" id="IPR048324">
    <property type="entry name" value="ZSWIM1-3_RNaseH-like"/>
</dbReference>
<evidence type="ECO:0000313" key="2">
    <source>
        <dbReference type="EMBL" id="KAE9229526.1"/>
    </source>
</evidence>
<feature type="domain" description="ZSWIM1/3 RNaseH-like" evidence="1">
    <location>
        <begin position="53"/>
        <end position="181"/>
    </location>
</feature>
<protein>
    <recommendedName>
        <fullName evidence="1">ZSWIM1/3 RNaseH-like domain-containing protein</fullName>
    </recommendedName>
</protein>
<organism evidence="2 3">
    <name type="scientific">Phytophthora fragariae</name>
    <dbReference type="NCBI Taxonomy" id="53985"/>
    <lineage>
        <taxon>Eukaryota</taxon>
        <taxon>Sar</taxon>
        <taxon>Stramenopiles</taxon>
        <taxon>Oomycota</taxon>
        <taxon>Peronosporomycetes</taxon>
        <taxon>Peronosporales</taxon>
        <taxon>Peronosporaceae</taxon>
        <taxon>Phytophthora</taxon>
    </lineage>
</organism>
<dbReference type="Pfam" id="PF21056">
    <property type="entry name" value="ZSWIM1-3_RNaseH-like"/>
    <property type="match status" value="1"/>
</dbReference>
<comment type="caution">
    <text evidence="2">The sequence shown here is derived from an EMBL/GenBank/DDBJ whole genome shotgun (WGS) entry which is preliminary data.</text>
</comment>
<evidence type="ECO:0000313" key="3">
    <source>
        <dbReference type="Proteomes" id="UP000476176"/>
    </source>
</evidence>
<evidence type="ECO:0000259" key="1">
    <source>
        <dbReference type="Pfam" id="PF21056"/>
    </source>
</evidence>
<name>A0A6G0P021_9STRA</name>